<sequence length="50" mass="5483">MLHTGPPSSGPDGCARTIVQVFLECLTESGFLYRSGPTDGRFVRRIRADD</sequence>
<name>E7RTJ7_9BURK</name>
<evidence type="ECO:0000313" key="2">
    <source>
        <dbReference type="Proteomes" id="UP000011021"/>
    </source>
</evidence>
<dbReference type="Proteomes" id="UP000011021">
    <property type="component" value="Unassembled WGS sequence"/>
</dbReference>
<dbReference type="STRING" id="887898.HMPREF0551_0266"/>
<proteinExistence type="predicted"/>
<accession>E7RTJ7</accession>
<evidence type="ECO:0000313" key="1">
    <source>
        <dbReference type="EMBL" id="EFV96083.1"/>
    </source>
</evidence>
<gene>
    <name evidence="1" type="ORF">HMPREF0551_0266</name>
</gene>
<dbReference type="AlphaFoldDB" id="E7RTJ7"/>
<dbReference type="HOGENOM" id="CLU_3119272_0_0_4"/>
<keyword evidence="2" id="KW-1185">Reference proteome</keyword>
<comment type="caution">
    <text evidence="1">The sequence shown here is derived from an EMBL/GenBank/DDBJ whole genome shotgun (WGS) entry which is preliminary data.</text>
</comment>
<reference evidence="1 2" key="1">
    <citation type="submission" date="2010-12" db="EMBL/GenBank/DDBJ databases">
        <authorList>
            <person name="Muzny D."/>
            <person name="Qin X."/>
            <person name="Deng J."/>
            <person name="Jiang H."/>
            <person name="Liu Y."/>
            <person name="Qu J."/>
            <person name="Song X.-Z."/>
            <person name="Zhang L."/>
            <person name="Thornton R."/>
            <person name="Coyle M."/>
            <person name="Francisco L."/>
            <person name="Jackson L."/>
            <person name="Javaid M."/>
            <person name="Korchina V."/>
            <person name="Kovar C."/>
            <person name="Mata R."/>
            <person name="Mathew T."/>
            <person name="Ngo R."/>
            <person name="Nguyen L."/>
            <person name="Nguyen N."/>
            <person name="Okwuonu G."/>
            <person name="Ongeri F."/>
            <person name="Pham C."/>
            <person name="Simmons D."/>
            <person name="Wilczek-Boney K."/>
            <person name="Hale W."/>
            <person name="Jakkamsetti A."/>
            <person name="Pham P."/>
            <person name="Ruth R."/>
            <person name="San Lucas F."/>
            <person name="Warren J."/>
            <person name="Zhang J."/>
            <person name="Zhao Z."/>
            <person name="Zhou C."/>
            <person name="Zhu D."/>
            <person name="Lee S."/>
            <person name="Bess C."/>
            <person name="Blankenburg K."/>
            <person name="Forbes L."/>
            <person name="Fu Q."/>
            <person name="Gubbala S."/>
            <person name="Hirani K."/>
            <person name="Jayaseelan J.C."/>
            <person name="Lara F."/>
            <person name="Munidasa M."/>
            <person name="Palculict T."/>
            <person name="Patil S."/>
            <person name="Pu L.-L."/>
            <person name="Saada N."/>
            <person name="Tang L."/>
            <person name="Weissenberger G."/>
            <person name="Zhu Y."/>
            <person name="Hemphill L."/>
            <person name="Shang Y."/>
            <person name="Youmans B."/>
            <person name="Ayvaz T."/>
            <person name="Ross M."/>
            <person name="Santibanez J."/>
            <person name="Aqrawi P."/>
            <person name="Gross S."/>
            <person name="Joshi V."/>
            <person name="Fowler G."/>
            <person name="Nazareth L."/>
            <person name="Reid J."/>
            <person name="Worley K."/>
            <person name="Petrosino J."/>
            <person name="Highlander S."/>
            <person name="Gibbs R."/>
        </authorList>
    </citation>
    <scope>NUCLEOTIDE SEQUENCE [LARGE SCALE GENOMIC DNA]</scope>
    <source>
        <strain evidence="1 2">ATCC 51599</strain>
    </source>
</reference>
<organism evidence="1 2">
    <name type="scientific">Lautropia mirabilis ATCC 51599</name>
    <dbReference type="NCBI Taxonomy" id="887898"/>
    <lineage>
        <taxon>Bacteria</taxon>
        <taxon>Pseudomonadati</taxon>
        <taxon>Pseudomonadota</taxon>
        <taxon>Betaproteobacteria</taxon>
        <taxon>Burkholderiales</taxon>
        <taxon>Burkholderiaceae</taxon>
        <taxon>Lautropia</taxon>
    </lineage>
</organism>
<dbReference type="EMBL" id="AEQP01000001">
    <property type="protein sequence ID" value="EFV96083.1"/>
    <property type="molecule type" value="Genomic_DNA"/>
</dbReference>
<protein>
    <submittedName>
        <fullName evidence="1">Uncharacterized protein</fullName>
    </submittedName>
</protein>